<evidence type="ECO:0000256" key="1">
    <source>
        <dbReference type="SAM" id="Phobius"/>
    </source>
</evidence>
<organism evidence="2 3">
    <name type="scientific">Plantactinospora sonchi</name>
    <dbReference type="NCBI Taxonomy" id="1544735"/>
    <lineage>
        <taxon>Bacteria</taxon>
        <taxon>Bacillati</taxon>
        <taxon>Actinomycetota</taxon>
        <taxon>Actinomycetes</taxon>
        <taxon>Micromonosporales</taxon>
        <taxon>Micromonosporaceae</taxon>
        <taxon>Plantactinospora</taxon>
    </lineage>
</organism>
<dbReference type="RefSeq" id="WP_331214398.1">
    <property type="nucleotide sequence ID" value="NZ_JAZGQK010000010.1"/>
</dbReference>
<name>A0ABU7RRZ2_9ACTN</name>
<evidence type="ECO:0000313" key="3">
    <source>
        <dbReference type="Proteomes" id="UP001332243"/>
    </source>
</evidence>
<reference evidence="2 3" key="1">
    <citation type="submission" date="2024-01" db="EMBL/GenBank/DDBJ databases">
        <title>Genome insights into Plantactinospora sonchi sp. nov.</title>
        <authorList>
            <person name="Wang L."/>
        </authorList>
    </citation>
    <scope>NUCLEOTIDE SEQUENCE [LARGE SCALE GENOMIC DNA]</scope>
    <source>
        <strain evidence="2 3">NEAU-QY2</strain>
    </source>
</reference>
<gene>
    <name evidence="2" type="ORF">V1633_12300</name>
</gene>
<evidence type="ECO:0000313" key="2">
    <source>
        <dbReference type="EMBL" id="MEE6259268.1"/>
    </source>
</evidence>
<comment type="caution">
    <text evidence="2">The sequence shown here is derived from an EMBL/GenBank/DDBJ whole genome shotgun (WGS) entry which is preliminary data.</text>
</comment>
<feature type="transmembrane region" description="Helical" evidence="1">
    <location>
        <begin position="24"/>
        <end position="42"/>
    </location>
</feature>
<accession>A0ABU7RRZ2</accession>
<protein>
    <submittedName>
        <fullName evidence="2">DUF2993 domain-containing protein</fullName>
    </submittedName>
</protein>
<dbReference type="InterPro" id="IPR021373">
    <property type="entry name" value="DUF2993"/>
</dbReference>
<proteinExistence type="predicted"/>
<keyword evidence="1" id="KW-1133">Transmembrane helix</keyword>
<dbReference type="Proteomes" id="UP001332243">
    <property type="component" value="Unassembled WGS sequence"/>
</dbReference>
<dbReference type="EMBL" id="JAZGQK010000010">
    <property type="protein sequence ID" value="MEE6259268.1"/>
    <property type="molecule type" value="Genomic_DNA"/>
</dbReference>
<sequence>MAESYPAVDEAHEERPRRRRGRRVLIVLLVLLLVLGGLVVVADRVAVGVAERMVADQVNRELTQRNVTFASPDVTVGGFPFLTQVVDGRYDSIRIVLRDVETPVAEKATTVSVPEATIDAEGVNAALDTLRSGQGDITADTVRGTLTVTYESVVALIDEPGVQLREEEGKLVVTAPVQVPLINQRITVRGNAKLTPQGDDILISFSGLTSPDLPDNPLVRTFVNGFAEDLSVRVPLPALPFPVEVTEIVPRSTGLAISGTARNVALNEVR</sequence>
<keyword evidence="1" id="KW-0472">Membrane</keyword>
<keyword evidence="1" id="KW-0812">Transmembrane</keyword>
<keyword evidence="3" id="KW-1185">Reference proteome</keyword>
<dbReference type="Pfam" id="PF11209">
    <property type="entry name" value="LmeA"/>
    <property type="match status" value="1"/>
</dbReference>